<protein>
    <recommendedName>
        <fullName evidence="2">HEAT repeat domain-containing protein</fullName>
    </recommendedName>
</protein>
<dbReference type="EMBL" id="AP026866">
    <property type="protein sequence ID" value="BDS08153.1"/>
    <property type="molecule type" value="Genomic_DNA"/>
</dbReference>
<accession>A0AAT9FQ95</accession>
<sequence length="390" mass="44605">MKTSLAITLTIAVLFSYLIWNQKNKGDSLLSEQQILLKETAKKGSVTRSTPRTAKRNNRSIREKIDPAAFAAELMRYNRDMKLLMEKGDHGDDKMLTKKIISQMDQLQALSNTELSEVIMHISHAKEFDLYERRRLSWFLLDSLTKHDPHLTLNTLLDSDLRRFLSQYNNDDSRYVNKALESLASKSPDTAIDWFRSHSDIFSKPQQQLNYSALVRGIARVDYAKALEICDESEQGKSMIPNLVFLVPRDSASRLAALNGLRQWSKRHNHSEGSQTVLSNSVMRLAHGGRVHLDKADFGEVMTWMKQAKVTQGELGAFVRTSSVDLIHYIKPEQAGEWAEWLGYTFSEDQSTRRLKQLATSNRTKKYIKKWITTAADGPAKKIITQELEQ</sequence>
<gene>
    <name evidence="1" type="ORF">NT6N_31930</name>
</gene>
<evidence type="ECO:0000313" key="1">
    <source>
        <dbReference type="EMBL" id="BDS08153.1"/>
    </source>
</evidence>
<name>A0AAT9FQ95_9BACT</name>
<reference evidence="1" key="1">
    <citation type="submission" date="2024-07" db="EMBL/GenBank/DDBJ databases">
        <title>Complete genome sequence of Verrucomicrobiaceae bacterium NT6N.</title>
        <authorList>
            <person name="Huang C."/>
            <person name="Takami H."/>
            <person name="Hamasaki K."/>
        </authorList>
    </citation>
    <scope>NUCLEOTIDE SEQUENCE</scope>
    <source>
        <strain evidence="1">NT6N</strain>
    </source>
</reference>
<dbReference type="KEGG" id="osu:NT6N_31930"/>
<proteinExistence type="predicted"/>
<evidence type="ECO:0008006" key="2">
    <source>
        <dbReference type="Google" id="ProtNLM"/>
    </source>
</evidence>
<dbReference type="AlphaFoldDB" id="A0AAT9FQ95"/>
<organism evidence="1">
    <name type="scientific">Oceaniferula spumae</name>
    <dbReference type="NCBI Taxonomy" id="2979115"/>
    <lineage>
        <taxon>Bacteria</taxon>
        <taxon>Pseudomonadati</taxon>
        <taxon>Verrucomicrobiota</taxon>
        <taxon>Verrucomicrobiia</taxon>
        <taxon>Verrucomicrobiales</taxon>
        <taxon>Verrucomicrobiaceae</taxon>
        <taxon>Oceaniferula</taxon>
    </lineage>
</organism>